<evidence type="ECO:0000313" key="3">
    <source>
        <dbReference type="Proteomes" id="UP000276223"/>
    </source>
</evidence>
<dbReference type="OrthoDB" id="9810528at2"/>
<dbReference type="AlphaFoldDB" id="A0A3N1VFJ6"/>
<dbReference type="RefSeq" id="WP_123289315.1">
    <property type="nucleotide sequence ID" value="NZ_RJVA01000010.1"/>
</dbReference>
<dbReference type="InterPro" id="IPR029002">
    <property type="entry name" value="PLPC/GPLD1"/>
</dbReference>
<organism evidence="2 3">
    <name type="scientific">Desulfosoma caldarium</name>
    <dbReference type="NCBI Taxonomy" id="610254"/>
    <lineage>
        <taxon>Bacteria</taxon>
        <taxon>Pseudomonadati</taxon>
        <taxon>Thermodesulfobacteriota</taxon>
        <taxon>Syntrophobacteria</taxon>
        <taxon>Syntrophobacterales</taxon>
        <taxon>Syntrophobacteraceae</taxon>
        <taxon>Desulfosoma</taxon>
    </lineage>
</organism>
<evidence type="ECO:0000259" key="1">
    <source>
        <dbReference type="Pfam" id="PF00882"/>
    </source>
</evidence>
<evidence type="ECO:0000313" key="2">
    <source>
        <dbReference type="EMBL" id="ROR01604.1"/>
    </source>
</evidence>
<protein>
    <submittedName>
        <fullName evidence="2">Zinc dependent phospholipase C</fullName>
    </submittedName>
</protein>
<proteinExistence type="predicted"/>
<dbReference type="EMBL" id="RJVA01000010">
    <property type="protein sequence ID" value="ROR01604.1"/>
    <property type="molecule type" value="Genomic_DNA"/>
</dbReference>
<dbReference type="Proteomes" id="UP000276223">
    <property type="component" value="Unassembled WGS sequence"/>
</dbReference>
<gene>
    <name evidence="2" type="ORF">EDC27_0783</name>
</gene>
<name>A0A3N1VFJ6_9BACT</name>
<accession>A0A3N1VFJ6</accession>
<keyword evidence="3" id="KW-1185">Reference proteome</keyword>
<comment type="caution">
    <text evidence="2">The sequence shown here is derived from an EMBL/GenBank/DDBJ whole genome shotgun (WGS) entry which is preliminary data.</text>
</comment>
<dbReference type="Pfam" id="PF00882">
    <property type="entry name" value="Zn_dep_PLPC"/>
    <property type="match status" value="1"/>
</dbReference>
<reference evidence="2 3" key="1">
    <citation type="submission" date="2018-11" db="EMBL/GenBank/DDBJ databases">
        <title>Genomic Encyclopedia of Type Strains, Phase IV (KMG-IV): sequencing the most valuable type-strain genomes for metagenomic binning, comparative biology and taxonomic classification.</title>
        <authorList>
            <person name="Goeker M."/>
        </authorList>
    </citation>
    <scope>NUCLEOTIDE SEQUENCE [LARGE SCALE GENOMIC DNA]</scope>
    <source>
        <strain evidence="2 3">DSM 22027</strain>
    </source>
</reference>
<sequence>MPKERFHMLLARESARMAFQGGWSRGDEESYLLGSIMPDTLFYDLPHMRLSRMGRRLHRLQGEPGARACQQLLGQVPFTSAPARWWLMGMMSHFLADAFWHGLVNHYSMPPFWPCRYYRLKASSCHFWLESQLEAHWIPLVAPWDGFRRILRRIRTSLWRRHPATTYLKHFLQRFVNGTAPSENRLRKCLFWQATLLTLFTDPPGDGLHERLLHSRWGRPLGALLVPRASRLPELMATAPDLPEFHLGLHPFDGKLLAQSVMGIAACLRETFTEP</sequence>
<feature type="domain" description="Phospholipase C/D" evidence="1">
    <location>
        <begin position="27"/>
        <end position="129"/>
    </location>
</feature>